<evidence type="ECO:0008006" key="4">
    <source>
        <dbReference type="Google" id="ProtNLM"/>
    </source>
</evidence>
<dbReference type="RefSeq" id="WP_009142449.1">
    <property type="nucleotide sequence ID" value="NZ_GL830946.1"/>
</dbReference>
<evidence type="ECO:0000313" key="2">
    <source>
        <dbReference type="EMBL" id="EFY07956.1"/>
    </source>
</evidence>
<feature type="region of interest" description="Disordered" evidence="1">
    <location>
        <begin position="72"/>
        <end position="91"/>
    </location>
</feature>
<protein>
    <recommendedName>
        <fullName evidence="4">KfrA N-terminal DNA-binding domain-containing protein</fullName>
    </recommendedName>
</protein>
<evidence type="ECO:0000256" key="1">
    <source>
        <dbReference type="SAM" id="MobiDB-lite"/>
    </source>
</evidence>
<proteinExistence type="predicted"/>
<dbReference type="AlphaFoldDB" id="E8LHQ1"/>
<dbReference type="EMBL" id="AEVO01000008">
    <property type="protein sequence ID" value="EFY07956.1"/>
    <property type="molecule type" value="Genomic_DNA"/>
</dbReference>
<dbReference type="HOGENOM" id="CLU_2025546_0_0_6"/>
<comment type="caution">
    <text evidence="2">The sequence shown here is derived from an EMBL/GenBank/DDBJ whole genome shotgun (WGS) entry which is preliminary data.</text>
</comment>
<evidence type="ECO:0000313" key="3">
    <source>
        <dbReference type="Proteomes" id="UP000018458"/>
    </source>
</evidence>
<accession>E8LHQ1</accession>
<name>E8LHQ1_SUCHY</name>
<dbReference type="Proteomes" id="UP000018458">
    <property type="component" value="Unassembled WGS sequence"/>
</dbReference>
<reference evidence="2 3" key="1">
    <citation type="submission" date="2011-01" db="EMBL/GenBank/DDBJ databases">
        <authorList>
            <person name="Weinstock G."/>
            <person name="Sodergren E."/>
            <person name="Clifton S."/>
            <person name="Fulton L."/>
            <person name="Fulton B."/>
            <person name="Courtney L."/>
            <person name="Fronick C."/>
            <person name="Harrison M."/>
            <person name="Strong C."/>
            <person name="Farmer C."/>
            <person name="Delahaunty K."/>
            <person name="Markovic C."/>
            <person name="Hall O."/>
            <person name="Minx P."/>
            <person name="Tomlinson C."/>
            <person name="Mitreva M."/>
            <person name="Hou S."/>
            <person name="Chen J."/>
            <person name="Wollam A."/>
            <person name="Pepin K.H."/>
            <person name="Johnson M."/>
            <person name="Bhonagiri V."/>
            <person name="Zhang X."/>
            <person name="Suruliraj S."/>
            <person name="Warren W."/>
            <person name="Chinwalla A."/>
            <person name="Mardis E.R."/>
            <person name="Wilson R.K."/>
        </authorList>
    </citation>
    <scope>NUCLEOTIDE SEQUENCE [LARGE SCALE GENOMIC DNA]</scope>
    <source>
        <strain evidence="3">DSM 22608 / JCM 16073 / KCTC 15190 / YIT 12066</strain>
    </source>
</reference>
<keyword evidence="3" id="KW-1185">Reference proteome</keyword>
<organism evidence="2 3">
    <name type="scientific">Succinatimonas hippei (strain DSM 22608 / JCM 16073 / KCTC 15190 / YIT 12066)</name>
    <dbReference type="NCBI Taxonomy" id="762983"/>
    <lineage>
        <taxon>Bacteria</taxon>
        <taxon>Pseudomonadati</taxon>
        <taxon>Pseudomonadota</taxon>
        <taxon>Gammaproteobacteria</taxon>
        <taxon>Aeromonadales</taxon>
        <taxon>Succinivibrionaceae</taxon>
        <taxon>Succinatimonas</taxon>
    </lineage>
</organism>
<gene>
    <name evidence="2" type="ORF">HMPREF9444_00222</name>
</gene>
<sequence>MTQDSTQNTINELLKIAAELTAKGITPGVATLKTHLNKPVSLPLIIEAVKLWKTLDKDSIKQAVNSVLNNADKPTSQVMNEENSTSASNELSELKNEISSLRSEIELLRHEIGNLTAALKNL</sequence>